<evidence type="ECO:0000313" key="1">
    <source>
        <dbReference type="EMBL" id="DAD89666.1"/>
    </source>
</evidence>
<proteinExistence type="predicted"/>
<dbReference type="EMBL" id="BK015066">
    <property type="protein sequence ID" value="DAD89666.1"/>
    <property type="molecule type" value="Genomic_DNA"/>
</dbReference>
<accession>A0A8S5N5V6</accession>
<protein>
    <submittedName>
        <fullName evidence="1">Uncharacterized protein</fullName>
    </submittedName>
</protein>
<name>A0A8S5N5V6_9CAUD</name>
<organism evidence="1">
    <name type="scientific">Siphoviridae sp. ctnFo11</name>
    <dbReference type="NCBI Taxonomy" id="2826454"/>
    <lineage>
        <taxon>Viruses</taxon>
        <taxon>Duplodnaviria</taxon>
        <taxon>Heunggongvirae</taxon>
        <taxon>Uroviricota</taxon>
        <taxon>Caudoviricetes</taxon>
    </lineage>
</organism>
<reference evidence="1" key="1">
    <citation type="journal article" date="2021" name="Proc. Natl. Acad. Sci. U.S.A.">
        <title>A Catalog of Tens of Thousands of Viruses from Human Metagenomes Reveals Hidden Associations with Chronic Diseases.</title>
        <authorList>
            <person name="Tisza M.J."/>
            <person name="Buck C.B."/>
        </authorList>
    </citation>
    <scope>NUCLEOTIDE SEQUENCE</scope>
    <source>
        <strain evidence="1">CtnFo11</strain>
    </source>
</reference>
<sequence>MTHYWTYAHVLRDEENAVSFVVELKHNCRFMLNGCYFTIKKELFEKYPESDYFVIDLITDRDKKDAENRIRKAIDLLVFIIGVPYEMDYLYQNSESIIDPIDVNISKKKIELLNQIDFQYGKIRKKKELLETVLRLYAMSVEYMLLFNDSEEAYFAMFRLIEKIAKDEFGIECTEIDNGYDDIRSMTSNIICNSYGIKMPTNKLDKIAGDFTATLFETVFSDVYSKIAWFCEKKRIDYDEAVLARAVKLRNKLAHGDRVEINSSMDEYGLLTKLSNAFIHKKFFDCIEKCYIKAKVID</sequence>